<evidence type="ECO:0000259" key="2">
    <source>
        <dbReference type="PROSITE" id="PS51038"/>
    </source>
</evidence>
<keyword evidence="4" id="KW-1185">Reference proteome</keyword>
<name>A0A9K3N4X1_HELAN</name>
<feature type="domain" description="BAH" evidence="2">
    <location>
        <begin position="44"/>
        <end position="169"/>
    </location>
</feature>
<evidence type="ECO:0000256" key="1">
    <source>
        <dbReference type="SAM" id="MobiDB-lite"/>
    </source>
</evidence>
<reference evidence="3" key="1">
    <citation type="journal article" date="2017" name="Nature">
        <title>The sunflower genome provides insights into oil metabolism, flowering and Asterid evolution.</title>
        <authorList>
            <person name="Badouin H."/>
            <person name="Gouzy J."/>
            <person name="Grassa C.J."/>
            <person name="Murat F."/>
            <person name="Staton S.E."/>
            <person name="Cottret L."/>
            <person name="Lelandais-Briere C."/>
            <person name="Owens G.L."/>
            <person name="Carrere S."/>
            <person name="Mayjonade B."/>
            <person name="Legrand L."/>
            <person name="Gill N."/>
            <person name="Kane N.C."/>
            <person name="Bowers J.E."/>
            <person name="Hubner S."/>
            <person name="Bellec A."/>
            <person name="Berard A."/>
            <person name="Berges H."/>
            <person name="Blanchet N."/>
            <person name="Boniface M.C."/>
            <person name="Brunel D."/>
            <person name="Catrice O."/>
            <person name="Chaidir N."/>
            <person name="Claudel C."/>
            <person name="Donnadieu C."/>
            <person name="Faraut T."/>
            <person name="Fievet G."/>
            <person name="Helmstetter N."/>
            <person name="King M."/>
            <person name="Knapp S.J."/>
            <person name="Lai Z."/>
            <person name="Le Paslier M.C."/>
            <person name="Lippi Y."/>
            <person name="Lorenzon L."/>
            <person name="Mandel J.R."/>
            <person name="Marage G."/>
            <person name="Marchand G."/>
            <person name="Marquand E."/>
            <person name="Bret-Mestries E."/>
            <person name="Morien E."/>
            <person name="Nambeesan S."/>
            <person name="Nguyen T."/>
            <person name="Pegot-Espagnet P."/>
            <person name="Pouilly N."/>
            <person name="Raftis F."/>
            <person name="Sallet E."/>
            <person name="Schiex T."/>
            <person name="Thomas J."/>
            <person name="Vandecasteele C."/>
            <person name="Vares D."/>
            <person name="Vear F."/>
            <person name="Vautrin S."/>
            <person name="Crespi M."/>
            <person name="Mangin B."/>
            <person name="Burke J.M."/>
            <person name="Salse J."/>
            <person name="Munos S."/>
            <person name="Vincourt P."/>
            <person name="Rieseberg L.H."/>
            <person name="Langlade N.B."/>
        </authorList>
    </citation>
    <scope>NUCLEOTIDE SEQUENCE</scope>
    <source>
        <tissue evidence="3">Leaves</tissue>
    </source>
</reference>
<dbReference type="PROSITE" id="PS51038">
    <property type="entry name" value="BAH"/>
    <property type="match status" value="1"/>
</dbReference>
<feature type="compositionally biased region" description="Basic and acidic residues" evidence="1">
    <location>
        <begin position="229"/>
        <end position="238"/>
    </location>
</feature>
<gene>
    <name evidence="3" type="ORF">HanXRQr2_Chr10g0448701</name>
</gene>
<feature type="region of interest" description="Disordered" evidence="1">
    <location>
        <begin position="185"/>
        <end position="238"/>
    </location>
</feature>
<dbReference type="EMBL" id="MNCJ02000325">
    <property type="protein sequence ID" value="KAF5787072.1"/>
    <property type="molecule type" value="Genomic_DNA"/>
</dbReference>
<dbReference type="Pfam" id="PF01426">
    <property type="entry name" value="BAH"/>
    <property type="match status" value="1"/>
</dbReference>
<dbReference type="InterPro" id="IPR001025">
    <property type="entry name" value="BAH_dom"/>
</dbReference>
<dbReference type="Gramene" id="mRNA:HanXRQr2_Chr10g0448701">
    <property type="protein sequence ID" value="mRNA:HanXRQr2_Chr10g0448701"/>
    <property type="gene ID" value="HanXRQr2_Chr10g0448701"/>
</dbReference>
<comment type="caution">
    <text evidence="3">The sequence shown here is derived from an EMBL/GenBank/DDBJ whole genome shotgun (WGS) entry which is preliminary data.</text>
</comment>
<proteinExistence type="predicted"/>
<protein>
    <submittedName>
        <fullName evidence="3">BAH domain-containing protein</fullName>
    </submittedName>
</protein>
<dbReference type="Gene3D" id="2.30.30.490">
    <property type="match status" value="1"/>
</dbReference>
<dbReference type="FunFam" id="2.30.30.490:FF:000017">
    <property type="entry name" value="Bromo-adjacent homology (BAH) domain-containing protein"/>
    <property type="match status" value="1"/>
</dbReference>
<dbReference type="PANTHER" id="PTHR47073:SF2">
    <property type="entry name" value="PROTEIN ANTI-SILENCING 1"/>
    <property type="match status" value="1"/>
</dbReference>
<accession>A0A9K3N4X1</accession>
<feature type="compositionally biased region" description="Polar residues" evidence="1">
    <location>
        <begin position="191"/>
        <end position="222"/>
    </location>
</feature>
<evidence type="ECO:0000313" key="3">
    <source>
        <dbReference type="EMBL" id="KAF5787072.1"/>
    </source>
</evidence>
<sequence length="259" mass="29607">MSTLEEEENTTVSGDVAFRWGHKSRVGKKNPKIQYYESFTYDGVNYSLYDSVYLWSGDQHLPDIAKIIDIYETPRLKKMVKVVWYFRPTEVQKWLRGVRHLNNELFLASGEGNGLFNFNPLETICGKCNVVCKSKDERNPKASKEELKMSDYVFYRTFDVEKCILSDKFPDKIAGVDVERFFNPKPKGNDGVTSKSKSPSKCETDNTSTIVLGVPTSSSSDNNHSKKRTLQELDVDRTKSVEADSQSIMLKKRPKLVKC</sequence>
<organism evidence="3 4">
    <name type="scientific">Helianthus annuus</name>
    <name type="common">Common sunflower</name>
    <dbReference type="NCBI Taxonomy" id="4232"/>
    <lineage>
        <taxon>Eukaryota</taxon>
        <taxon>Viridiplantae</taxon>
        <taxon>Streptophyta</taxon>
        <taxon>Embryophyta</taxon>
        <taxon>Tracheophyta</taxon>
        <taxon>Spermatophyta</taxon>
        <taxon>Magnoliopsida</taxon>
        <taxon>eudicotyledons</taxon>
        <taxon>Gunneridae</taxon>
        <taxon>Pentapetalae</taxon>
        <taxon>asterids</taxon>
        <taxon>campanulids</taxon>
        <taxon>Asterales</taxon>
        <taxon>Asteraceae</taxon>
        <taxon>Asteroideae</taxon>
        <taxon>Heliantheae alliance</taxon>
        <taxon>Heliantheae</taxon>
        <taxon>Helianthus</taxon>
    </lineage>
</organism>
<reference evidence="3" key="2">
    <citation type="submission" date="2020-06" db="EMBL/GenBank/DDBJ databases">
        <title>Helianthus annuus Genome sequencing and assembly Release 2.</title>
        <authorList>
            <person name="Gouzy J."/>
            <person name="Langlade N."/>
            <person name="Munos S."/>
        </authorList>
    </citation>
    <scope>NUCLEOTIDE SEQUENCE</scope>
    <source>
        <tissue evidence="3">Leaves</tissue>
    </source>
</reference>
<dbReference type="GO" id="GO:0003682">
    <property type="term" value="F:chromatin binding"/>
    <property type="evidence" value="ECO:0007669"/>
    <property type="project" value="InterPro"/>
</dbReference>
<dbReference type="Proteomes" id="UP000215914">
    <property type="component" value="Unassembled WGS sequence"/>
</dbReference>
<dbReference type="PANTHER" id="PTHR47073">
    <property type="entry name" value="PROTEIN ANTI-SILENCING 1"/>
    <property type="match status" value="1"/>
</dbReference>
<dbReference type="InterPro" id="IPR043151">
    <property type="entry name" value="BAH_sf"/>
</dbReference>
<dbReference type="AlphaFoldDB" id="A0A9K3N4X1"/>
<evidence type="ECO:0000313" key="4">
    <source>
        <dbReference type="Proteomes" id="UP000215914"/>
    </source>
</evidence>
<dbReference type="SMART" id="SM00439">
    <property type="entry name" value="BAH"/>
    <property type="match status" value="1"/>
</dbReference>